<gene>
    <name evidence="2" type="ORF">GCM10009433_20670</name>
</gene>
<evidence type="ECO:0000313" key="2">
    <source>
        <dbReference type="EMBL" id="GAA0761413.1"/>
    </source>
</evidence>
<dbReference type="InterPro" id="IPR029063">
    <property type="entry name" value="SAM-dependent_MTases_sf"/>
</dbReference>
<keyword evidence="3" id="KW-1185">Reference proteome</keyword>
<dbReference type="CDD" id="cd02440">
    <property type="entry name" value="AdoMet_MTases"/>
    <property type="match status" value="1"/>
</dbReference>
<dbReference type="GO" id="GO:0008168">
    <property type="term" value="F:methyltransferase activity"/>
    <property type="evidence" value="ECO:0007669"/>
    <property type="project" value="UniProtKB-KW"/>
</dbReference>
<dbReference type="Gene3D" id="3.40.50.150">
    <property type="entry name" value="Vaccinia Virus protein VP39"/>
    <property type="match status" value="1"/>
</dbReference>
<evidence type="ECO:0000259" key="1">
    <source>
        <dbReference type="Pfam" id="PF13847"/>
    </source>
</evidence>
<evidence type="ECO:0000313" key="3">
    <source>
        <dbReference type="Proteomes" id="UP001500185"/>
    </source>
</evidence>
<name>A0ABN1KBI4_9FLAO</name>
<dbReference type="RefSeq" id="WP_224454936.1">
    <property type="nucleotide sequence ID" value="NZ_BAAAGG010000021.1"/>
</dbReference>
<reference evidence="2 3" key="1">
    <citation type="journal article" date="2019" name="Int. J. Syst. Evol. Microbiol.">
        <title>The Global Catalogue of Microorganisms (GCM) 10K type strain sequencing project: providing services to taxonomists for standard genome sequencing and annotation.</title>
        <authorList>
            <consortium name="The Broad Institute Genomics Platform"/>
            <consortium name="The Broad Institute Genome Sequencing Center for Infectious Disease"/>
            <person name="Wu L."/>
            <person name="Ma J."/>
        </authorList>
    </citation>
    <scope>NUCLEOTIDE SEQUENCE [LARGE SCALE GENOMIC DNA]</scope>
    <source>
        <strain evidence="2 3">JCM 16231</strain>
    </source>
</reference>
<dbReference type="Pfam" id="PF13847">
    <property type="entry name" value="Methyltransf_31"/>
    <property type="match status" value="1"/>
</dbReference>
<keyword evidence="2" id="KW-0808">Transferase</keyword>
<keyword evidence="2" id="KW-0489">Methyltransferase</keyword>
<protein>
    <submittedName>
        <fullName evidence="2">Methyltransferase domain-containing protein</fullName>
    </submittedName>
</protein>
<dbReference type="SUPFAM" id="SSF53335">
    <property type="entry name" value="S-adenosyl-L-methionine-dependent methyltransferases"/>
    <property type="match status" value="1"/>
</dbReference>
<dbReference type="InterPro" id="IPR025714">
    <property type="entry name" value="Methyltranfer_dom"/>
</dbReference>
<accession>A0ABN1KBI4</accession>
<dbReference type="Proteomes" id="UP001500185">
    <property type="component" value="Unassembled WGS sequence"/>
</dbReference>
<sequence>MNPKSSSKDIFGLALESFYTRQDKTPIKVHNEDFYDDEIPVEYLFRSYQEMPKLEQIALDLCEGKILDVGCCAGSHSLELKARGLEVLPIDISPISIKVCYKRGLKKAKCLDFFELNNEKFDTILLLMNGIGIAKSIDNLNFFFENLKSLMHPNSQVLLDSSDLIFLHENELTETDNYYGQMTYKISYKKSISDSFQWLYLDFNLLNKKASKRGFLCELVFEDEHFGFLAKLKLN</sequence>
<dbReference type="EMBL" id="BAAAGG010000021">
    <property type="protein sequence ID" value="GAA0761413.1"/>
    <property type="molecule type" value="Genomic_DNA"/>
</dbReference>
<dbReference type="GO" id="GO:0032259">
    <property type="term" value="P:methylation"/>
    <property type="evidence" value="ECO:0007669"/>
    <property type="project" value="UniProtKB-KW"/>
</dbReference>
<organism evidence="2 3">
    <name type="scientific">Psychroflexus lacisalsi</name>
    <dbReference type="NCBI Taxonomy" id="503928"/>
    <lineage>
        <taxon>Bacteria</taxon>
        <taxon>Pseudomonadati</taxon>
        <taxon>Bacteroidota</taxon>
        <taxon>Flavobacteriia</taxon>
        <taxon>Flavobacteriales</taxon>
        <taxon>Flavobacteriaceae</taxon>
        <taxon>Psychroflexus</taxon>
    </lineage>
</organism>
<comment type="caution">
    <text evidence="2">The sequence shown here is derived from an EMBL/GenBank/DDBJ whole genome shotgun (WGS) entry which is preliminary data.</text>
</comment>
<feature type="domain" description="Methyltransferase" evidence="1">
    <location>
        <begin position="65"/>
        <end position="187"/>
    </location>
</feature>
<proteinExistence type="predicted"/>